<reference evidence="2 3" key="1">
    <citation type="journal article" date="2018" name="Sci. Rep.">
        <title>Raphidocelis subcapitata (=Pseudokirchneriella subcapitata) provides an insight into genome evolution and environmental adaptations in the Sphaeropleales.</title>
        <authorList>
            <person name="Suzuki S."/>
            <person name="Yamaguchi H."/>
            <person name="Nakajima N."/>
            <person name="Kawachi M."/>
        </authorList>
    </citation>
    <scope>NUCLEOTIDE SEQUENCE [LARGE SCALE GENOMIC DNA]</scope>
    <source>
        <strain evidence="2 3">NIES-35</strain>
    </source>
</reference>
<evidence type="ECO:0000313" key="3">
    <source>
        <dbReference type="Proteomes" id="UP000247498"/>
    </source>
</evidence>
<evidence type="ECO:0000256" key="1">
    <source>
        <dbReference type="SAM" id="SignalP"/>
    </source>
</evidence>
<keyword evidence="1" id="KW-0732">Signal</keyword>
<accession>A0A2V0NK99</accession>
<feature type="chain" id="PRO_5015939271" description="Auto-transporter adhesin head GIN domain-containing protein" evidence="1">
    <location>
        <begin position="23"/>
        <end position="230"/>
    </location>
</feature>
<dbReference type="EMBL" id="BDRX01000002">
    <property type="protein sequence ID" value="GBF87724.1"/>
    <property type="molecule type" value="Genomic_DNA"/>
</dbReference>
<name>A0A2V0NK99_9CHLO</name>
<sequence length="230" mass="22517">MARLSALPLLAAALLLASGAAAQSVCILPLNVQSDSAVTVSGTISRPFTAAVNSNNKAAFYGQVAVVFPNGCPDAGGLSGALGGAYLATPKQVSGVGLGSTSAIVKIGDTDAATITVQNLKGTVLSKVGAGGISSPQVTATSGEVVTKSDLAQVSPYSLSGRKMQLSGGGCSLSASGGAVTFACPKLEVYNSFTLDMGEGQLAIKGSITAKGSLSDAKVVPKGDVPAPLS</sequence>
<keyword evidence="3" id="KW-1185">Reference proteome</keyword>
<evidence type="ECO:0000313" key="2">
    <source>
        <dbReference type="EMBL" id="GBF87724.1"/>
    </source>
</evidence>
<gene>
    <name evidence="2" type="ORF">Rsub_00435</name>
</gene>
<dbReference type="AlphaFoldDB" id="A0A2V0NK99"/>
<proteinExistence type="predicted"/>
<feature type="signal peptide" evidence="1">
    <location>
        <begin position="1"/>
        <end position="22"/>
    </location>
</feature>
<protein>
    <recommendedName>
        <fullName evidence="4">Auto-transporter adhesin head GIN domain-containing protein</fullName>
    </recommendedName>
</protein>
<dbReference type="InParanoid" id="A0A2V0NK99"/>
<comment type="caution">
    <text evidence="2">The sequence shown here is derived from an EMBL/GenBank/DDBJ whole genome shotgun (WGS) entry which is preliminary data.</text>
</comment>
<dbReference type="Proteomes" id="UP000247498">
    <property type="component" value="Unassembled WGS sequence"/>
</dbReference>
<organism evidence="2 3">
    <name type="scientific">Raphidocelis subcapitata</name>
    <dbReference type="NCBI Taxonomy" id="307507"/>
    <lineage>
        <taxon>Eukaryota</taxon>
        <taxon>Viridiplantae</taxon>
        <taxon>Chlorophyta</taxon>
        <taxon>core chlorophytes</taxon>
        <taxon>Chlorophyceae</taxon>
        <taxon>CS clade</taxon>
        <taxon>Sphaeropleales</taxon>
        <taxon>Selenastraceae</taxon>
        <taxon>Raphidocelis</taxon>
    </lineage>
</organism>
<dbReference type="OrthoDB" id="10598416at2759"/>
<evidence type="ECO:0008006" key="4">
    <source>
        <dbReference type="Google" id="ProtNLM"/>
    </source>
</evidence>